<reference evidence="1 2" key="1">
    <citation type="submission" date="2016-10" db="EMBL/GenBank/DDBJ databases">
        <authorList>
            <person name="de Groot N.N."/>
        </authorList>
    </citation>
    <scope>NUCLEOTIDE SEQUENCE [LARGE SCALE GENOMIC DNA]</scope>
    <source>
        <strain evidence="1 2">Nl18</strain>
    </source>
</reference>
<dbReference type="EMBL" id="FOCT01000028">
    <property type="protein sequence ID" value="SEO49578.1"/>
    <property type="molecule type" value="Genomic_DNA"/>
</dbReference>
<evidence type="ECO:0000313" key="1">
    <source>
        <dbReference type="EMBL" id="SEO49578.1"/>
    </source>
</evidence>
<sequence>MERPGACRPMGFQAQQAEKDQISLEHPADLDLSRWDLRKITDEAITLWMEGKFERH</sequence>
<accession>A0A1H8Q6C1</accession>
<gene>
    <name evidence="1" type="ORF">SAMN05216404_1283</name>
</gene>
<name>A0A1H8Q6C1_9PROT</name>
<organism evidence="1 2">
    <name type="scientific">Nitrosospira multiformis</name>
    <dbReference type="NCBI Taxonomy" id="1231"/>
    <lineage>
        <taxon>Bacteria</taxon>
        <taxon>Pseudomonadati</taxon>
        <taxon>Pseudomonadota</taxon>
        <taxon>Betaproteobacteria</taxon>
        <taxon>Nitrosomonadales</taxon>
        <taxon>Nitrosomonadaceae</taxon>
        <taxon>Nitrosospira</taxon>
    </lineage>
</organism>
<evidence type="ECO:0000313" key="2">
    <source>
        <dbReference type="Proteomes" id="UP000183898"/>
    </source>
</evidence>
<dbReference type="Proteomes" id="UP000183898">
    <property type="component" value="Unassembled WGS sequence"/>
</dbReference>
<protein>
    <submittedName>
        <fullName evidence="1">Uncharacterized protein</fullName>
    </submittedName>
</protein>
<dbReference type="AlphaFoldDB" id="A0A1H8Q6C1"/>
<proteinExistence type="predicted"/>